<dbReference type="PROSITE" id="PS51770">
    <property type="entry name" value="HOTDOG_ACOT"/>
    <property type="match status" value="1"/>
</dbReference>
<reference evidence="6 7" key="1">
    <citation type="submission" date="2020-04" db="EMBL/GenBank/DDBJ databases">
        <authorList>
            <person name="Laetsch R D."/>
            <person name="Stevens L."/>
            <person name="Kumar S."/>
            <person name="Blaxter L. M."/>
        </authorList>
    </citation>
    <scope>NUCLEOTIDE SEQUENCE [LARGE SCALE GENOMIC DNA]</scope>
</reference>
<evidence type="ECO:0000256" key="1">
    <source>
        <dbReference type="ARBA" id="ARBA00010458"/>
    </source>
</evidence>
<dbReference type="PANTHER" id="PTHR12655:SF2">
    <property type="entry name" value="HOTDOG ACOT-TYPE DOMAIN-CONTAINING PROTEIN"/>
    <property type="match status" value="1"/>
</dbReference>
<dbReference type="SUPFAM" id="SSF54637">
    <property type="entry name" value="Thioesterase/thiol ester dehydrase-isomerase"/>
    <property type="match status" value="1"/>
</dbReference>
<dbReference type="GO" id="GO:0047617">
    <property type="term" value="F:fatty acyl-CoA hydrolase activity"/>
    <property type="evidence" value="ECO:0007669"/>
    <property type="project" value="TreeGrafter"/>
</dbReference>
<evidence type="ECO:0000256" key="4">
    <source>
        <dbReference type="ARBA" id="ARBA00022946"/>
    </source>
</evidence>
<dbReference type="GO" id="GO:0006637">
    <property type="term" value="P:acyl-CoA metabolic process"/>
    <property type="evidence" value="ECO:0007669"/>
    <property type="project" value="TreeGrafter"/>
</dbReference>
<evidence type="ECO:0000313" key="6">
    <source>
        <dbReference type="EMBL" id="CAB3410260.1"/>
    </source>
</evidence>
<evidence type="ECO:0000259" key="5">
    <source>
        <dbReference type="PROSITE" id="PS51770"/>
    </source>
</evidence>
<keyword evidence="2" id="KW-0677">Repeat</keyword>
<comment type="similarity">
    <text evidence="1">Belongs to the acyl coenzyme A hydrolase family.</text>
</comment>
<keyword evidence="4" id="KW-0809">Transit peptide</keyword>
<proteinExistence type="inferred from homology"/>
<organism evidence="6 7">
    <name type="scientific">Caenorhabditis bovis</name>
    <dbReference type="NCBI Taxonomy" id="2654633"/>
    <lineage>
        <taxon>Eukaryota</taxon>
        <taxon>Metazoa</taxon>
        <taxon>Ecdysozoa</taxon>
        <taxon>Nematoda</taxon>
        <taxon>Chromadorea</taxon>
        <taxon>Rhabditida</taxon>
        <taxon>Rhabditina</taxon>
        <taxon>Rhabditomorpha</taxon>
        <taxon>Rhabditoidea</taxon>
        <taxon>Rhabditidae</taxon>
        <taxon>Peloderinae</taxon>
        <taxon>Caenorhabditis</taxon>
    </lineage>
</organism>
<name>A0A8S1FC31_9PELO</name>
<evidence type="ECO:0000256" key="2">
    <source>
        <dbReference type="ARBA" id="ARBA00022737"/>
    </source>
</evidence>
<keyword evidence="7" id="KW-1185">Reference proteome</keyword>
<dbReference type="AlphaFoldDB" id="A0A8S1FC31"/>
<protein>
    <recommendedName>
        <fullName evidence="5">HotDog ACOT-type domain-containing protein</fullName>
    </recommendedName>
</protein>
<feature type="domain" description="HotDog ACOT-type" evidence="5">
    <location>
        <begin position="253"/>
        <end position="365"/>
    </location>
</feature>
<evidence type="ECO:0000313" key="7">
    <source>
        <dbReference type="Proteomes" id="UP000494206"/>
    </source>
</evidence>
<dbReference type="InterPro" id="IPR029069">
    <property type="entry name" value="HotDog_dom_sf"/>
</dbReference>
<dbReference type="PANTHER" id="PTHR12655">
    <property type="entry name" value="ACYL-COA THIOESTERASE"/>
    <property type="match status" value="1"/>
</dbReference>
<dbReference type="Proteomes" id="UP000494206">
    <property type="component" value="Unassembled WGS sequence"/>
</dbReference>
<dbReference type="InterPro" id="IPR033120">
    <property type="entry name" value="HOTDOG_ACOT"/>
</dbReference>
<sequence>MNKTANPSALRVKGYLLRQTKKYRPLQKLIEQQPMLRTMDQLYDCFYEYSRGLMFAKPANPLVPLEKRAGSTSDLQVILPLGTDASSRLKMADSTGNVRLGRLLESIDIVAPCCCYMLNREDPSTKWFENGTLPRMLVTSRIHPVSLTNAYRISPYHDIFLNGKVTWTSEYQSEATVSVKQNGCTMLTAKLLFASLNATNIKEKCPVNQLKPTTSYETELFHRRTIANTTKPPAPQLTAMEKPIVKDGEIAMSATALTTTTIAYPEHENPYGSVFGGYLVRQGIESAEMCAKLFAKADVTAVSLDNAEFLKVIEIGSILRFNAYICNVKNNYVNVCSQAEVFNERTQQFEFCDRFLFTFETNNNNKLPRVVPHNMQEFVAQWRSQNIAKAN</sequence>
<keyword evidence="3" id="KW-0378">Hydrolase</keyword>
<dbReference type="OrthoDB" id="331699at2759"/>
<accession>A0A8S1FC31</accession>
<dbReference type="CDD" id="cd03442">
    <property type="entry name" value="BFIT_BACH"/>
    <property type="match status" value="1"/>
</dbReference>
<dbReference type="GO" id="GO:0005739">
    <property type="term" value="C:mitochondrion"/>
    <property type="evidence" value="ECO:0007669"/>
    <property type="project" value="TreeGrafter"/>
</dbReference>
<dbReference type="EMBL" id="CADEPM010000010">
    <property type="protein sequence ID" value="CAB3410260.1"/>
    <property type="molecule type" value="Genomic_DNA"/>
</dbReference>
<comment type="caution">
    <text evidence="6">The sequence shown here is derived from an EMBL/GenBank/DDBJ whole genome shotgun (WGS) entry which is preliminary data.</text>
</comment>
<evidence type="ECO:0000256" key="3">
    <source>
        <dbReference type="ARBA" id="ARBA00022801"/>
    </source>
</evidence>
<gene>
    <name evidence="6" type="ORF">CBOVIS_LOCUS11812</name>
</gene>
<dbReference type="Gene3D" id="3.10.129.10">
    <property type="entry name" value="Hotdog Thioesterase"/>
    <property type="match status" value="2"/>
</dbReference>